<proteinExistence type="predicted"/>
<sequence>MPTSKFGKLTLASDMLDDMTKRYLMITVKIYKSLNASFANDSDILRLFWGHVVEREPCFERFNDDLQNQWLYMWTHYAQWELASSENNIPFTRGIAWFGSWHWLLNIWGGPFQSNGIIYLSRPGDKELV</sequence>
<comment type="caution">
    <text evidence="1">The sequence shown here is derived from an EMBL/GenBank/DDBJ whole genome shotgun (WGS) entry which is preliminary data.</text>
</comment>
<keyword evidence="2" id="KW-1185">Reference proteome</keyword>
<dbReference type="EMBL" id="JADFTS010000004">
    <property type="protein sequence ID" value="KAF9609100.1"/>
    <property type="molecule type" value="Genomic_DNA"/>
</dbReference>
<protein>
    <submittedName>
        <fullName evidence="1">Uncharacterized protein</fullName>
    </submittedName>
</protein>
<accession>A0A835LVJ6</accession>
<name>A0A835LVJ6_9MAGN</name>
<reference evidence="1 2" key="1">
    <citation type="submission" date="2020-10" db="EMBL/GenBank/DDBJ databases">
        <title>The Coptis chinensis genome and diversification of protoberbering-type alkaloids.</title>
        <authorList>
            <person name="Wang B."/>
            <person name="Shu S."/>
            <person name="Song C."/>
            <person name="Liu Y."/>
        </authorList>
    </citation>
    <scope>NUCLEOTIDE SEQUENCE [LARGE SCALE GENOMIC DNA]</scope>
    <source>
        <strain evidence="1">HL-2020</strain>
        <tissue evidence="1">Leaf</tissue>
    </source>
</reference>
<organism evidence="1 2">
    <name type="scientific">Coptis chinensis</name>
    <dbReference type="NCBI Taxonomy" id="261450"/>
    <lineage>
        <taxon>Eukaryota</taxon>
        <taxon>Viridiplantae</taxon>
        <taxon>Streptophyta</taxon>
        <taxon>Embryophyta</taxon>
        <taxon>Tracheophyta</taxon>
        <taxon>Spermatophyta</taxon>
        <taxon>Magnoliopsida</taxon>
        <taxon>Ranunculales</taxon>
        <taxon>Ranunculaceae</taxon>
        <taxon>Coptidoideae</taxon>
        <taxon>Coptis</taxon>
    </lineage>
</organism>
<dbReference type="AlphaFoldDB" id="A0A835LVJ6"/>
<evidence type="ECO:0000313" key="1">
    <source>
        <dbReference type="EMBL" id="KAF9609100.1"/>
    </source>
</evidence>
<evidence type="ECO:0000313" key="2">
    <source>
        <dbReference type="Proteomes" id="UP000631114"/>
    </source>
</evidence>
<gene>
    <name evidence="1" type="ORF">IFM89_013354</name>
</gene>
<dbReference type="Proteomes" id="UP000631114">
    <property type="component" value="Unassembled WGS sequence"/>
</dbReference>
<dbReference type="OrthoDB" id="185373at2759"/>